<dbReference type="AlphaFoldDB" id="A0A0B2R0A4"/>
<gene>
    <name evidence="1" type="ORF">glysoja_044297</name>
</gene>
<dbReference type="Proteomes" id="UP000053555">
    <property type="component" value="Unassembled WGS sequence"/>
</dbReference>
<evidence type="ECO:0000313" key="1">
    <source>
        <dbReference type="EMBL" id="KHN25498.1"/>
    </source>
</evidence>
<reference evidence="1" key="1">
    <citation type="submission" date="2014-07" db="EMBL/GenBank/DDBJ databases">
        <title>Identification of a novel salt tolerance gene in wild soybean by whole-genome sequencing.</title>
        <authorList>
            <person name="Lam H.-M."/>
            <person name="Qi X."/>
            <person name="Li M.-W."/>
            <person name="Liu X."/>
            <person name="Xie M."/>
            <person name="Ni M."/>
            <person name="Xu X."/>
        </authorList>
    </citation>
    <scope>NUCLEOTIDE SEQUENCE [LARGE SCALE GENOMIC DNA]</scope>
    <source>
        <tissue evidence="1">Root</tissue>
    </source>
</reference>
<organism evidence="1">
    <name type="scientific">Glycine soja</name>
    <name type="common">Wild soybean</name>
    <dbReference type="NCBI Taxonomy" id="3848"/>
    <lineage>
        <taxon>Eukaryota</taxon>
        <taxon>Viridiplantae</taxon>
        <taxon>Streptophyta</taxon>
        <taxon>Embryophyta</taxon>
        <taxon>Tracheophyta</taxon>
        <taxon>Spermatophyta</taxon>
        <taxon>Magnoliopsida</taxon>
        <taxon>eudicotyledons</taxon>
        <taxon>Gunneridae</taxon>
        <taxon>Pentapetalae</taxon>
        <taxon>rosids</taxon>
        <taxon>fabids</taxon>
        <taxon>Fabales</taxon>
        <taxon>Fabaceae</taxon>
        <taxon>Papilionoideae</taxon>
        <taxon>50 kb inversion clade</taxon>
        <taxon>NPAAA clade</taxon>
        <taxon>indigoferoid/millettioid clade</taxon>
        <taxon>Phaseoleae</taxon>
        <taxon>Glycine</taxon>
        <taxon>Glycine subgen. Soja</taxon>
    </lineage>
</organism>
<accession>A0A0B2R0A4</accession>
<name>A0A0B2R0A4_GLYSO</name>
<sequence length="78" mass="8690">MILLWKLLKKRRCKKLLVNSLSKADWLSESHPLSEADNSLSGCKTLEEDKSEISVLSAQPARPTRMLSLLALSTPKLA</sequence>
<proteinExistence type="predicted"/>
<protein>
    <submittedName>
        <fullName evidence="1">Uncharacterized protein</fullName>
    </submittedName>
</protein>
<dbReference type="EMBL" id="KN654399">
    <property type="protein sequence ID" value="KHN25498.1"/>
    <property type="molecule type" value="Genomic_DNA"/>
</dbReference>